<dbReference type="AlphaFoldDB" id="A0A139SPV4"/>
<keyword evidence="7" id="KW-1185">Reference proteome</keyword>
<keyword evidence="2" id="KW-0479">Metal-binding</keyword>
<dbReference type="Gene3D" id="3.60.15.10">
    <property type="entry name" value="Ribonuclease Z/Hydroxyacylglutathione hydrolase-like"/>
    <property type="match status" value="1"/>
</dbReference>
<evidence type="ECO:0000256" key="4">
    <source>
        <dbReference type="ARBA" id="ARBA00022833"/>
    </source>
</evidence>
<name>A0A139SPV4_9BACT</name>
<evidence type="ECO:0000259" key="5">
    <source>
        <dbReference type="SMART" id="SM00849"/>
    </source>
</evidence>
<gene>
    <name evidence="6" type="ORF">AXK11_03965</name>
</gene>
<evidence type="ECO:0000313" key="7">
    <source>
        <dbReference type="Proteomes" id="UP000070058"/>
    </source>
</evidence>
<dbReference type="InterPro" id="IPR001279">
    <property type="entry name" value="Metallo-B-lactamas"/>
</dbReference>
<dbReference type="RefSeq" id="WP_068629470.1">
    <property type="nucleotide sequence ID" value="NZ_LSZQ01000030.1"/>
</dbReference>
<accession>A0A139SPV4</accession>
<dbReference type="Pfam" id="PF00753">
    <property type="entry name" value="Lactamase_B"/>
    <property type="match status" value="1"/>
</dbReference>
<reference evidence="7" key="1">
    <citation type="submission" date="2016-02" db="EMBL/GenBank/DDBJ databases">
        <authorList>
            <person name="Sanders J.G."/>
            <person name="Lin J.Y."/>
            <person name="Wertz J.T."/>
            <person name="Russell J.A."/>
            <person name="Moreau C.S."/>
            <person name="Powell S."/>
        </authorList>
    </citation>
    <scope>NUCLEOTIDE SEQUENCE [LARGE SCALE GENOMIC DNA]</scope>
    <source>
        <strain evidence="7">CAG34</strain>
    </source>
</reference>
<comment type="cofactor">
    <cofactor evidence="1">
        <name>Zn(2+)</name>
        <dbReference type="ChEBI" id="CHEBI:29105"/>
    </cofactor>
</comment>
<dbReference type="CDD" id="cd06262">
    <property type="entry name" value="metallo-hydrolase-like_MBL-fold"/>
    <property type="match status" value="1"/>
</dbReference>
<sequence length="211" mass="23043">MKLHVCPCGPIQTNAYLLTAPERAEAVLVDAPQGVWAEIAPLLARERCQLTNIWLTHAHWDHIQGVEEVVQQTSARLRAHEADRPLHENPEVMSAYALGPLGLAPLRIDSYAEHGAREKLLGLDCEVRHVPGHCPGSILLHLPAANVAFVGDAIFRGSVGRTDLPGGDFGELARSIREQVYTLPTTTQLYPGHGPETDVASERAHNAYVHD</sequence>
<evidence type="ECO:0000256" key="3">
    <source>
        <dbReference type="ARBA" id="ARBA00022801"/>
    </source>
</evidence>
<dbReference type="OrthoDB" id="9802248at2"/>
<keyword evidence="4" id="KW-0862">Zinc</keyword>
<proteinExistence type="predicted"/>
<dbReference type="PANTHER" id="PTHR46233">
    <property type="entry name" value="HYDROXYACYLGLUTATHIONE HYDROLASE GLOC"/>
    <property type="match status" value="1"/>
</dbReference>
<dbReference type="STRING" id="1548207.AXK11_03965"/>
<protein>
    <submittedName>
        <fullName evidence="6">MBL fold metallo-hydrolase</fullName>
    </submittedName>
</protein>
<evidence type="ECO:0000256" key="1">
    <source>
        <dbReference type="ARBA" id="ARBA00001947"/>
    </source>
</evidence>
<dbReference type="EMBL" id="LSZQ01000030">
    <property type="protein sequence ID" value="KXU36520.1"/>
    <property type="molecule type" value="Genomic_DNA"/>
</dbReference>
<dbReference type="PANTHER" id="PTHR46233:SF3">
    <property type="entry name" value="HYDROXYACYLGLUTATHIONE HYDROLASE GLOC"/>
    <property type="match status" value="1"/>
</dbReference>
<dbReference type="Proteomes" id="UP000070058">
    <property type="component" value="Unassembled WGS sequence"/>
</dbReference>
<dbReference type="InterPro" id="IPR036866">
    <property type="entry name" value="RibonucZ/Hydroxyglut_hydro"/>
</dbReference>
<dbReference type="InterPro" id="IPR051453">
    <property type="entry name" value="MBL_Glyoxalase_II"/>
</dbReference>
<dbReference type="SMART" id="SM00849">
    <property type="entry name" value="Lactamase_B"/>
    <property type="match status" value="1"/>
</dbReference>
<feature type="domain" description="Metallo-beta-lactamase" evidence="5">
    <location>
        <begin position="12"/>
        <end position="193"/>
    </location>
</feature>
<dbReference type="GO" id="GO:0016787">
    <property type="term" value="F:hydrolase activity"/>
    <property type="evidence" value="ECO:0007669"/>
    <property type="project" value="UniProtKB-KW"/>
</dbReference>
<organism evidence="6 7">
    <name type="scientific">Cephaloticoccus primus</name>
    <dbReference type="NCBI Taxonomy" id="1548207"/>
    <lineage>
        <taxon>Bacteria</taxon>
        <taxon>Pseudomonadati</taxon>
        <taxon>Verrucomicrobiota</taxon>
        <taxon>Opitutia</taxon>
        <taxon>Opitutales</taxon>
        <taxon>Opitutaceae</taxon>
        <taxon>Cephaloticoccus</taxon>
    </lineage>
</organism>
<comment type="caution">
    <text evidence="6">The sequence shown here is derived from an EMBL/GenBank/DDBJ whole genome shotgun (WGS) entry which is preliminary data.</text>
</comment>
<evidence type="ECO:0000313" key="6">
    <source>
        <dbReference type="EMBL" id="KXU36520.1"/>
    </source>
</evidence>
<evidence type="ECO:0000256" key="2">
    <source>
        <dbReference type="ARBA" id="ARBA00022723"/>
    </source>
</evidence>
<keyword evidence="3 6" id="KW-0378">Hydrolase</keyword>
<dbReference type="SUPFAM" id="SSF56281">
    <property type="entry name" value="Metallo-hydrolase/oxidoreductase"/>
    <property type="match status" value="1"/>
</dbReference>
<dbReference type="GO" id="GO:0046872">
    <property type="term" value="F:metal ion binding"/>
    <property type="evidence" value="ECO:0007669"/>
    <property type="project" value="UniProtKB-KW"/>
</dbReference>